<dbReference type="GO" id="GO:0016491">
    <property type="term" value="F:oxidoreductase activity"/>
    <property type="evidence" value="ECO:0007669"/>
    <property type="project" value="UniProtKB-KW"/>
</dbReference>
<feature type="signal peptide" evidence="1">
    <location>
        <begin position="1"/>
        <end position="21"/>
    </location>
</feature>
<organism evidence="2 3">
    <name type="scientific">Imperialibacter roseus</name>
    <dbReference type="NCBI Taxonomy" id="1324217"/>
    <lineage>
        <taxon>Bacteria</taxon>
        <taxon>Pseudomonadati</taxon>
        <taxon>Bacteroidota</taxon>
        <taxon>Cytophagia</taxon>
        <taxon>Cytophagales</taxon>
        <taxon>Flammeovirgaceae</taxon>
        <taxon>Imperialibacter</taxon>
    </lineage>
</organism>
<gene>
    <name evidence="2" type="ORF">RT717_04720</name>
</gene>
<dbReference type="InterPro" id="IPR027056">
    <property type="entry name" value="Gluconate_2DH_su3"/>
</dbReference>
<dbReference type="Proteomes" id="UP001302349">
    <property type="component" value="Chromosome"/>
</dbReference>
<proteinExistence type="predicted"/>
<dbReference type="Pfam" id="PF13618">
    <property type="entry name" value="Gluconate_2-dh3"/>
    <property type="match status" value="1"/>
</dbReference>
<protein>
    <submittedName>
        <fullName evidence="2">Gluconate 2-dehydrogenase subunit 3 family protein</fullName>
        <ecNumber evidence="2">1.-.-.-</ecNumber>
    </submittedName>
</protein>
<evidence type="ECO:0000313" key="3">
    <source>
        <dbReference type="Proteomes" id="UP001302349"/>
    </source>
</evidence>
<feature type="chain" id="PRO_5047077879" evidence="1">
    <location>
        <begin position="22"/>
        <end position="187"/>
    </location>
</feature>
<sequence>MNRRKAISATALLMGGTMVGAQVFLTGCKPSAPKEGLFSANDIALLDEVGETILPTTEGSPGARAAKIGEFMKAIVTDCYSEEEQKVFTEGLVKLNKASQQMQGDDFMLIGAEKRELLLVALLEQAEKYNDSKAEDEPVHYFSMMHQLTNWGYFSSEPGATQALRYIAVPGRWEGCVPYAKGDRAWA</sequence>
<keyword evidence="1" id="KW-0732">Signal</keyword>
<dbReference type="PROSITE" id="PS51257">
    <property type="entry name" value="PROKAR_LIPOPROTEIN"/>
    <property type="match status" value="1"/>
</dbReference>
<name>A0ABZ0ITJ6_9BACT</name>
<evidence type="ECO:0000313" key="2">
    <source>
        <dbReference type="EMBL" id="WOK07931.1"/>
    </source>
</evidence>
<keyword evidence="2" id="KW-0560">Oxidoreductase</keyword>
<dbReference type="RefSeq" id="WP_317490579.1">
    <property type="nucleotide sequence ID" value="NZ_CP136051.1"/>
</dbReference>
<accession>A0ABZ0ITJ6</accession>
<evidence type="ECO:0000256" key="1">
    <source>
        <dbReference type="SAM" id="SignalP"/>
    </source>
</evidence>
<reference evidence="2 3" key="1">
    <citation type="journal article" date="2023" name="Microbiol. Resour. Announc.">
        <title>Complete Genome Sequence of Imperialibacter roseus strain P4T.</title>
        <authorList>
            <person name="Tizabi D.R."/>
            <person name="Bachvaroff T."/>
            <person name="Hill R.T."/>
        </authorList>
    </citation>
    <scope>NUCLEOTIDE SEQUENCE [LARGE SCALE GENOMIC DNA]</scope>
    <source>
        <strain evidence="2 3">P4T</strain>
    </source>
</reference>
<dbReference type="EC" id="1.-.-.-" evidence="2"/>
<keyword evidence="3" id="KW-1185">Reference proteome</keyword>
<dbReference type="EMBL" id="CP136051">
    <property type="protein sequence ID" value="WOK07931.1"/>
    <property type="molecule type" value="Genomic_DNA"/>
</dbReference>